<dbReference type="Proteomes" id="UP000886501">
    <property type="component" value="Unassembled WGS sequence"/>
</dbReference>
<reference evidence="1" key="1">
    <citation type="submission" date="2019-10" db="EMBL/GenBank/DDBJ databases">
        <authorList>
            <consortium name="DOE Joint Genome Institute"/>
            <person name="Kuo A."/>
            <person name="Miyauchi S."/>
            <person name="Kiss E."/>
            <person name="Drula E."/>
            <person name="Kohler A."/>
            <person name="Sanchez-Garcia M."/>
            <person name="Andreopoulos B."/>
            <person name="Barry K.W."/>
            <person name="Bonito G."/>
            <person name="Buee M."/>
            <person name="Carver A."/>
            <person name="Chen C."/>
            <person name="Cichocki N."/>
            <person name="Clum A."/>
            <person name="Culley D."/>
            <person name="Crous P.W."/>
            <person name="Fauchery L."/>
            <person name="Girlanda M."/>
            <person name="Hayes R."/>
            <person name="Keri Z."/>
            <person name="Labutti K."/>
            <person name="Lipzen A."/>
            <person name="Lombard V."/>
            <person name="Magnuson J."/>
            <person name="Maillard F."/>
            <person name="Morin E."/>
            <person name="Murat C."/>
            <person name="Nolan M."/>
            <person name="Ohm R."/>
            <person name="Pangilinan J."/>
            <person name="Pereira M."/>
            <person name="Perotto S."/>
            <person name="Peter M."/>
            <person name="Riley R."/>
            <person name="Sitrit Y."/>
            <person name="Stielow B."/>
            <person name="Szollosi G."/>
            <person name="Zifcakova L."/>
            <person name="Stursova M."/>
            <person name="Spatafora J.W."/>
            <person name="Tedersoo L."/>
            <person name="Vaario L.-M."/>
            <person name="Yamada A."/>
            <person name="Yan M."/>
            <person name="Wang P."/>
            <person name="Xu J."/>
            <person name="Bruns T."/>
            <person name="Baldrian P."/>
            <person name="Vilgalys R."/>
            <person name="Henrissat B."/>
            <person name="Grigoriev I.V."/>
            <person name="Hibbett D."/>
            <person name="Nagy L.G."/>
            <person name="Martin F.M."/>
        </authorList>
    </citation>
    <scope>NUCLEOTIDE SEQUENCE</scope>
    <source>
        <strain evidence="1">P2</strain>
    </source>
</reference>
<feature type="non-terminal residue" evidence="1">
    <location>
        <position position="99"/>
    </location>
</feature>
<dbReference type="EMBL" id="MU118059">
    <property type="protein sequence ID" value="KAF9646370.1"/>
    <property type="molecule type" value="Genomic_DNA"/>
</dbReference>
<sequence>MVIVKLRRSKNAARSINRIPRETLANVFHFLRREVLPIQKPGYATARPFHEWILCVTHVCHHWRETALMFPSLWSTIDVTRPEVVDAFTSRSGSLPLHI</sequence>
<organism evidence="1 2">
    <name type="scientific">Thelephora ganbajun</name>
    <name type="common">Ganba fungus</name>
    <dbReference type="NCBI Taxonomy" id="370292"/>
    <lineage>
        <taxon>Eukaryota</taxon>
        <taxon>Fungi</taxon>
        <taxon>Dikarya</taxon>
        <taxon>Basidiomycota</taxon>
        <taxon>Agaricomycotina</taxon>
        <taxon>Agaricomycetes</taxon>
        <taxon>Thelephorales</taxon>
        <taxon>Thelephoraceae</taxon>
        <taxon>Thelephora</taxon>
    </lineage>
</organism>
<comment type="caution">
    <text evidence="1">The sequence shown here is derived from an EMBL/GenBank/DDBJ whole genome shotgun (WGS) entry which is preliminary data.</text>
</comment>
<proteinExistence type="predicted"/>
<evidence type="ECO:0000313" key="1">
    <source>
        <dbReference type="EMBL" id="KAF9646370.1"/>
    </source>
</evidence>
<evidence type="ECO:0000313" key="2">
    <source>
        <dbReference type="Proteomes" id="UP000886501"/>
    </source>
</evidence>
<gene>
    <name evidence="1" type="ORF">BDM02DRAFT_3099930</name>
</gene>
<reference evidence="1" key="2">
    <citation type="journal article" date="2020" name="Nat. Commun.">
        <title>Large-scale genome sequencing of mycorrhizal fungi provides insights into the early evolution of symbiotic traits.</title>
        <authorList>
            <person name="Miyauchi S."/>
            <person name="Kiss E."/>
            <person name="Kuo A."/>
            <person name="Drula E."/>
            <person name="Kohler A."/>
            <person name="Sanchez-Garcia M."/>
            <person name="Morin E."/>
            <person name="Andreopoulos B."/>
            <person name="Barry K.W."/>
            <person name="Bonito G."/>
            <person name="Buee M."/>
            <person name="Carver A."/>
            <person name="Chen C."/>
            <person name="Cichocki N."/>
            <person name="Clum A."/>
            <person name="Culley D."/>
            <person name="Crous P.W."/>
            <person name="Fauchery L."/>
            <person name="Girlanda M."/>
            <person name="Hayes R.D."/>
            <person name="Keri Z."/>
            <person name="LaButti K."/>
            <person name="Lipzen A."/>
            <person name="Lombard V."/>
            <person name="Magnuson J."/>
            <person name="Maillard F."/>
            <person name="Murat C."/>
            <person name="Nolan M."/>
            <person name="Ohm R.A."/>
            <person name="Pangilinan J."/>
            <person name="Pereira M.F."/>
            <person name="Perotto S."/>
            <person name="Peter M."/>
            <person name="Pfister S."/>
            <person name="Riley R."/>
            <person name="Sitrit Y."/>
            <person name="Stielow J.B."/>
            <person name="Szollosi G."/>
            <person name="Zifcakova L."/>
            <person name="Stursova M."/>
            <person name="Spatafora J.W."/>
            <person name="Tedersoo L."/>
            <person name="Vaario L.M."/>
            <person name="Yamada A."/>
            <person name="Yan M."/>
            <person name="Wang P."/>
            <person name="Xu J."/>
            <person name="Bruns T."/>
            <person name="Baldrian P."/>
            <person name="Vilgalys R."/>
            <person name="Dunand C."/>
            <person name="Henrissat B."/>
            <person name="Grigoriev I.V."/>
            <person name="Hibbett D."/>
            <person name="Nagy L.G."/>
            <person name="Martin F.M."/>
        </authorList>
    </citation>
    <scope>NUCLEOTIDE SEQUENCE</scope>
    <source>
        <strain evidence="1">P2</strain>
    </source>
</reference>
<keyword evidence="2" id="KW-1185">Reference proteome</keyword>
<protein>
    <submittedName>
        <fullName evidence="1">Uncharacterized protein</fullName>
    </submittedName>
</protein>
<name>A0ACB6Z9H7_THEGA</name>
<accession>A0ACB6Z9H7</accession>